<dbReference type="GO" id="GO:0008237">
    <property type="term" value="F:metallopeptidase activity"/>
    <property type="evidence" value="ECO:0007669"/>
    <property type="project" value="UniProtKB-KW"/>
</dbReference>
<protein>
    <submittedName>
        <fullName evidence="3">M6 family metalloprotease domain-containing protein</fullName>
    </submittedName>
</protein>
<keyword evidence="4" id="KW-1185">Reference proteome</keyword>
<comment type="caution">
    <text evidence="3">The sequence shown here is derived from an EMBL/GenBank/DDBJ whole genome shotgun (WGS) entry which is preliminary data.</text>
</comment>
<dbReference type="RefSeq" id="WP_289824471.1">
    <property type="nucleotide sequence ID" value="NZ_JAUEIE010000001.1"/>
</dbReference>
<dbReference type="PANTHER" id="PTHR41775:SF1">
    <property type="entry name" value="PEPTIDASE M6-LIKE DOMAIN-CONTAINING PROTEIN"/>
    <property type="match status" value="1"/>
</dbReference>
<dbReference type="Proteomes" id="UP001168478">
    <property type="component" value="Unassembled WGS sequence"/>
</dbReference>
<dbReference type="SUPFAM" id="SSF55486">
    <property type="entry name" value="Metalloproteases ('zincins'), catalytic domain"/>
    <property type="match status" value="1"/>
</dbReference>
<dbReference type="Pfam" id="PF05547">
    <property type="entry name" value="Peptidase_M6"/>
    <property type="match status" value="1"/>
</dbReference>
<evidence type="ECO:0000313" key="2">
    <source>
        <dbReference type="EMBL" id="MDN0021658.1"/>
    </source>
</evidence>
<accession>A0AAW7JE20</accession>
<dbReference type="NCBIfam" id="TIGR03296">
    <property type="entry name" value="M6dom_TIGR03296"/>
    <property type="match status" value="1"/>
</dbReference>
<keyword evidence="3" id="KW-0645">Protease</keyword>
<evidence type="ECO:0000313" key="3">
    <source>
        <dbReference type="EMBL" id="MDN0024154.1"/>
    </source>
</evidence>
<reference evidence="3" key="1">
    <citation type="submission" date="2023-06" db="EMBL/GenBank/DDBJ databases">
        <authorList>
            <person name="Zeman M."/>
            <person name="Kubasova T."/>
            <person name="Jahodarova E."/>
            <person name="Nykrynova M."/>
            <person name="Rychlik I."/>
        </authorList>
    </citation>
    <scope>NUCLEOTIDE SEQUENCE</scope>
    <source>
        <strain evidence="3">ET15</strain>
        <strain evidence="2">ET37</strain>
    </source>
</reference>
<dbReference type="AlphaFoldDB" id="A0AAW7JE20"/>
<evidence type="ECO:0000259" key="1">
    <source>
        <dbReference type="Pfam" id="PF05547"/>
    </source>
</evidence>
<dbReference type="PANTHER" id="PTHR41775">
    <property type="entry name" value="SECRETED PROTEIN-RELATED"/>
    <property type="match status" value="1"/>
</dbReference>
<evidence type="ECO:0000313" key="5">
    <source>
        <dbReference type="Proteomes" id="UP001168478"/>
    </source>
</evidence>
<dbReference type="GO" id="GO:0006508">
    <property type="term" value="P:proteolysis"/>
    <property type="evidence" value="ECO:0007669"/>
    <property type="project" value="InterPro"/>
</dbReference>
<gene>
    <name evidence="2" type="ORF">QVN81_01280</name>
    <name evidence="3" type="ORF">QVN84_01270</name>
</gene>
<keyword evidence="3" id="KW-0378">Hydrolase</keyword>
<organism evidence="3 5">
    <name type="scientific">Leyella lascolaii</name>
    <dbReference type="NCBI Taxonomy" id="1776379"/>
    <lineage>
        <taxon>Bacteria</taxon>
        <taxon>Pseudomonadati</taxon>
        <taxon>Bacteroidota</taxon>
        <taxon>Bacteroidia</taxon>
        <taxon>Bacteroidales</taxon>
        <taxon>Prevotellaceae</taxon>
        <taxon>Leyella</taxon>
    </lineage>
</organism>
<feature type="domain" description="Peptidase M6-like" evidence="1">
    <location>
        <begin position="74"/>
        <end position="297"/>
    </location>
</feature>
<dbReference type="EMBL" id="JAUEIF010000001">
    <property type="protein sequence ID" value="MDN0024154.1"/>
    <property type="molecule type" value="Genomic_DNA"/>
</dbReference>
<dbReference type="InterPro" id="IPR008757">
    <property type="entry name" value="Peptidase_M6-like_domain"/>
</dbReference>
<dbReference type="Proteomes" id="UP001167831">
    <property type="component" value="Unassembled WGS sequence"/>
</dbReference>
<evidence type="ECO:0000313" key="4">
    <source>
        <dbReference type="Proteomes" id="UP001167831"/>
    </source>
</evidence>
<dbReference type="EMBL" id="JAUEIE010000001">
    <property type="protein sequence ID" value="MDN0021658.1"/>
    <property type="molecule type" value="Genomic_DNA"/>
</dbReference>
<sequence>MHYYQSESGDCYVIGSGGVYTKVEKTVLAAHAKARRAVFDNANRARARKLAGGTGKVFEGKKKGLIILVQFSDKKFKNSHDLTFYKGVANEPGFTTEDGFHGSVRDYFKAQSNGVFDVEFDVVGPVTMPNGYAYYGQNAGISGDARAGEMVAEACKAIDGEVNFADYDWDGDGEVDQVFALYAGMGEASGGSEDTIWPHKWTLSDSDYGSKLNLDNVDINTYACSCEMTLDDRDNYKDTVDGIGTICHEFSHCLGYPDMYDTSQYGASNFGMDRWDLMDYGSYNDGGFTPSGYTAYEKWVAGWITPVELTEDTEVTALKPTSEGGEAYIIYNSGNKDEFIILENRRQTGWDAAQFASGLMAMHVDYDEKVWYENTVNNDSERQRCTIFHADNSATTDTTDIMGDLYPYGGNDCLNSISMPKPLWYSKNADGRKSLGMSVTDIKKDADGTISFRFHSTPVERDAYLLLETFDDNSSQGGNDGMWTGMGGSALLTDLEGWTGVKQYAGAQCARFGTKSTPGSLTSPEFVAEKGAVLSCLAGPWSGEESTMTVSFIDSSTGTETEIGTFDITEEKWRQCEMTLDMSGKGRLKFASSMRQFLDEVRVSKPVTDGIGGVTVNGKASDRRVYSIDGRYLGDDIDSMGRGLYIVGGKKIVR</sequence>
<keyword evidence="3" id="KW-0482">Metalloprotease</keyword>
<reference evidence="3" key="2">
    <citation type="submission" date="2023-08" db="EMBL/GenBank/DDBJ databases">
        <title>Identification and characterization of horizontal gene transfer across gut microbiota members of farm animals based on homology search.</title>
        <authorList>
            <person name="Schwarzerova J."/>
            <person name="Nykrynova M."/>
            <person name="Jureckova K."/>
            <person name="Cejkova D."/>
            <person name="Rychlik I."/>
        </authorList>
    </citation>
    <scope>NUCLEOTIDE SEQUENCE</scope>
    <source>
        <strain evidence="3">ET15</strain>
        <strain evidence="2">ET37</strain>
    </source>
</reference>
<name>A0AAW7JE20_9BACT</name>
<proteinExistence type="predicted"/>